<sequence length="196" mass="23069">MRQVLNQDEIELQQELSQGSEKAFENVFLKYFKVLTVFAKKFVGDLQIAEDLVQEVLVKLYENRKTAQFHTSLKAFLFQSVRNKCIDHLRSVKSKSEHHEQIKQANFDDQFDFNDTMIETELEERIHNAIQQLPTQCQQVFKMSRLEGKRNQEIADILKISKRTVETQISNALKRLRIDVFEYLKALIIISLSTFL</sequence>
<dbReference type="Proteomes" id="UP000095552">
    <property type="component" value="Unassembled WGS sequence"/>
</dbReference>
<dbReference type="InterPro" id="IPR036388">
    <property type="entry name" value="WH-like_DNA-bd_sf"/>
</dbReference>
<comment type="caution">
    <text evidence="6">The sequence shown here is derived from an EMBL/GenBank/DDBJ whole genome shotgun (WGS) entry which is preliminary data.</text>
</comment>
<keyword evidence="4" id="KW-0804">Transcription</keyword>
<dbReference type="GO" id="GO:0003677">
    <property type="term" value="F:DNA binding"/>
    <property type="evidence" value="ECO:0007669"/>
    <property type="project" value="InterPro"/>
</dbReference>
<dbReference type="EMBL" id="MDGQ01000003">
    <property type="protein sequence ID" value="OEK07268.1"/>
    <property type="molecule type" value="Genomic_DNA"/>
</dbReference>
<dbReference type="SUPFAM" id="SSF88946">
    <property type="entry name" value="Sigma2 domain of RNA polymerase sigma factors"/>
    <property type="match status" value="1"/>
</dbReference>
<dbReference type="InterPro" id="IPR013324">
    <property type="entry name" value="RNA_pol_sigma_r3/r4-like"/>
</dbReference>
<name>A0A1E5T7E5_9BACT</name>
<keyword evidence="3" id="KW-0731">Sigma factor</keyword>
<keyword evidence="2" id="KW-0805">Transcription regulation</keyword>
<dbReference type="NCBIfam" id="TIGR02985">
    <property type="entry name" value="Sig70_bacteroi1"/>
    <property type="match status" value="1"/>
</dbReference>
<dbReference type="InterPro" id="IPR014284">
    <property type="entry name" value="RNA_pol_sigma-70_dom"/>
</dbReference>
<dbReference type="AlphaFoldDB" id="A0A1E5T7E5"/>
<organism evidence="6 7">
    <name type="scientific">Roseivirga misakiensis</name>
    <dbReference type="NCBI Taxonomy" id="1563681"/>
    <lineage>
        <taxon>Bacteria</taxon>
        <taxon>Pseudomonadati</taxon>
        <taxon>Bacteroidota</taxon>
        <taxon>Cytophagia</taxon>
        <taxon>Cytophagales</taxon>
        <taxon>Roseivirgaceae</taxon>
        <taxon>Roseivirga</taxon>
    </lineage>
</organism>
<dbReference type="PANTHER" id="PTHR43133:SF46">
    <property type="entry name" value="RNA POLYMERASE SIGMA-70 FACTOR ECF SUBFAMILY"/>
    <property type="match status" value="1"/>
</dbReference>
<evidence type="ECO:0000256" key="2">
    <source>
        <dbReference type="ARBA" id="ARBA00023015"/>
    </source>
</evidence>
<keyword evidence="7" id="KW-1185">Reference proteome</keyword>
<evidence type="ECO:0000256" key="4">
    <source>
        <dbReference type="ARBA" id="ARBA00023163"/>
    </source>
</evidence>
<dbReference type="InterPro" id="IPR013325">
    <property type="entry name" value="RNA_pol_sigma_r2"/>
</dbReference>
<dbReference type="Gene3D" id="1.10.10.10">
    <property type="entry name" value="Winged helix-like DNA-binding domain superfamily/Winged helix DNA-binding domain"/>
    <property type="match status" value="1"/>
</dbReference>
<feature type="domain" description="HTH luxR-type" evidence="5">
    <location>
        <begin position="148"/>
        <end position="175"/>
    </location>
</feature>
<dbReference type="Gene3D" id="1.10.1740.10">
    <property type="match status" value="1"/>
</dbReference>
<dbReference type="CDD" id="cd06171">
    <property type="entry name" value="Sigma70_r4"/>
    <property type="match status" value="1"/>
</dbReference>
<evidence type="ECO:0000313" key="7">
    <source>
        <dbReference type="Proteomes" id="UP000095552"/>
    </source>
</evidence>
<dbReference type="InterPro" id="IPR014327">
    <property type="entry name" value="RNA_pol_sigma70_bacteroid"/>
</dbReference>
<evidence type="ECO:0000256" key="3">
    <source>
        <dbReference type="ARBA" id="ARBA00023082"/>
    </source>
</evidence>
<dbReference type="InterPro" id="IPR007627">
    <property type="entry name" value="RNA_pol_sigma70_r2"/>
</dbReference>
<dbReference type="InterPro" id="IPR000792">
    <property type="entry name" value="Tscrpt_reg_LuxR_C"/>
</dbReference>
<dbReference type="SUPFAM" id="SSF88659">
    <property type="entry name" value="Sigma3 and sigma4 domains of RNA polymerase sigma factors"/>
    <property type="match status" value="1"/>
</dbReference>
<reference evidence="6 7" key="1">
    <citation type="submission" date="2016-08" db="EMBL/GenBank/DDBJ databases">
        <title>Draft genome of Fabibacter sp. strain SK-8.</title>
        <authorList>
            <person name="Wong S.-K."/>
            <person name="Hamasaki K."/>
            <person name="Yoshizawa S."/>
        </authorList>
    </citation>
    <scope>NUCLEOTIDE SEQUENCE [LARGE SCALE GENOMIC DNA]</scope>
    <source>
        <strain evidence="6 7">SK-8</strain>
    </source>
</reference>
<comment type="similarity">
    <text evidence="1">Belongs to the sigma-70 factor family. ECF subfamily.</text>
</comment>
<gene>
    <name evidence="6" type="ORF">BFP71_05075</name>
</gene>
<dbReference type="STRING" id="1563681.BFP71_05075"/>
<evidence type="ECO:0000259" key="5">
    <source>
        <dbReference type="PROSITE" id="PS00622"/>
    </source>
</evidence>
<evidence type="ECO:0000256" key="1">
    <source>
        <dbReference type="ARBA" id="ARBA00010641"/>
    </source>
</evidence>
<protein>
    <recommendedName>
        <fullName evidence="5">HTH luxR-type domain-containing protein</fullName>
    </recommendedName>
</protein>
<dbReference type="PROSITE" id="PS00622">
    <property type="entry name" value="HTH_LUXR_1"/>
    <property type="match status" value="1"/>
</dbReference>
<evidence type="ECO:0000313" key="6">
    <source>
        <dbReference type="EMBL" id="OEK07268.1"/>
    </source>
</evidence>
<proteinExistence type="inferred from homology"/>
<accession>A0A1E5T7E5</accession>
<dbReference type="GO" id="GO:0006352">
    <property type="term" value="P:DNA-templated transcription initiation"/>
    <property type="evidence" value="ECO:0007669"/>
    <property type="project" value="InterPro"/>
</dbReference>
<dbReference type="InterPro" id="IPR013249">
    <property type="entry name" value="RNA_pol_sigma70_r4_t2"/>
</dbReference>
<dbReference type="NCBIfam" id="TIGR02937">
    <property type="entry name" value="sigma70-ECF"/>
    <property type="match status" value="1"/>
</dbReference>
<dbReference type="InterPro" id="IPR039425">
    <property type="entry name" value="RNA_pol_sigma-70-like"/>
</dbReference>
<dbReference type="Pfam" id="PF08281">
    <property type="entry name" value="Sigma70_r4_2"/>
    <property type="match status" value="1"/>
</dbReference>
<dbReference type="Pfam" id="PF04542">
    <property type="entry name" value="Sigma70_r2"/>
    <property type="match status" value="1"/>
</dbReference>
<dbReference type="GO" id="GO:0016987">
    <property type="term" value="F:sigma factor activity"/>
    <property type="evidence" value="ECO:0007669"/>
    <property type="project" value="UniProtKB-KW"/>
</dbReference>
<dbReference type="PANTHER" id="PTHR43133">
    <property type="entry name" value="RNA POLYMERASE ECF-TYPE SIGMA FACTO"/>
    <property type="match status" value="1"/>
</dbReference>